<dbReference type="PANTHER" id="PTHR47508">
    <property type="entry name" value="SAM DOMAIN-CONTAINING PROTEIN-RELATED"/>
    <property type="match status" value="1"/>
</dbReference>
<evidence type="ECO:0000259" key="3">
    <source>
        <dbReference type="Pfam" id="PF16095"/>
    </source>
</evidence>
<dbReference type="AlphaFoldDB" id="A0A3M6UPZ6"/>
<dbReference type="SUPFAM" id="SSF52540">
    <property type="entry name" value="P-loop containing nucleoside triphosphate hydrolases"/>
    <property type="match status" value="1"/>
</dbReference>
<dbReference type="Proteomes" id="UP000275408">
    <property type="component" value="Unassembled WGS sequence"/>
</dbReference>
<protein>
    <recommendedName>
        <fullName evidence="3">COR domain-containing protein</fullName>
    </recommendedName>
</protein>
<dbReference type="Pfam" id="PF16095">
    <property type="entry name" value="COR-A"/>
    <property type="match status" value="1"/>
</dbReference>
<dbReference type="EMBL" id="RCHS01001051">
    <property type="protein sequence ID" value="RMX55428.1"/>
    <property type="molecule type" value="Genomic_DNA"/>
</dbReference>
<dbReference type="Gene3D" id="1.10.10.10">
    <property type="entry name" value="Winged helix-like DNA-binding domain superfamily/Winged helix DNA-binding domain"/>
    <property type="match status" value="1"/>
</dbReference>
<evidence type="ECO:0000313" key="5">
    <source>
        <dbReference type="Proteomes" id="UP000275408"/>
    </source>
</evidence>
<dbReference type="Gene3D" id="3.30.70.1390">
    <property type="entry name" value="ROC domain from the Parkinson's disease-associated leucine-rich repeat kinase 2"/>
    <property type="match status" value="2"/>
</dbReference>
<dbReference type="InterPro" id="IPR027417">
    <property type="entry name" value="P-loop_NTPase"/>
</dbReference>
<accession>A0A3M6UPZ6</accession>
<feature type="region of interest" description="Disordered" evidence="2">
    <location>
        <begin position="127"/>
        <end position="147"/>
    </location>
</feature>
<name>A0A3M6UPZ6_POCDA</name>
<evidence type="ECO:0000313" key="4">
    <source>
        <dbReference type="EMBL" id="RMX55428.1"/>
    </source>
</evidence>
<feature type="non-terminal residue" evidence="4">
    <location>
        <position position="1"/>
    </location>
</feature>
<comment type="caution">
    <text evidence="4">The sequence shown here is derived from an EMBL/GenBank/DDBJ whole genome shotgun (WGS) entry which is preliminary data.</text>
</comment>
<proteinExistence type="predicted"/>
<evidence type="ECO:0000256" key="2">
    <source>
        <dbReference type="SAM" id="MobiDB-lite"/>
    </source>
</evidence>
<dbReference type="PANTHER" id="PTHR47508:SF1">
    <property type="entry name" value="NON-SPECIFIC SERINE_THREONINE PROTEIN KINASE"/>
    <property type="match status" value="1"/>
</dbReference>
<dbReference type="InterPro" id="IPR032171">
    <property type="entry name" value="COR-A"/>
</dbReference>
<dbReference type="OrthoDB" id="10023302at2759"/>
<feature type="domain" description="COR" evidence="3">
    <location>
        <begin position="365"/>
        <end position="519"/>
    </location>
</feature>
<evidence type="ECO:0000256" key="1">
    <source>
        <dbReference type="ARBA" id="ARBA00022737"/>
    </source>
</evidence>
<sequence>PLEIYARGPEAVRAYNKALTGGKACIKRIPVMFIGQERTGKTSLKKSLKGENFNEEEESTVGIETDSLYFKVSKEIWKSGKVKEEVEFESEDQFEHIATAKVISESLREQMATPSWLVPWLDFDSESDSESELEPPDGSISTRGPTKLSRNIESLHRKLPEEVARLVEKMLQEEESANHEDNIYSVLWDFGGQSVYYETHPIFLTEKAIYILVSDLSRDPGEKATPPVKTGLFENKEDIDCSKTNLDYLDFWMSSIYSLVSPDENSSSQETASNVSHVLPWRLPPVFLVCTHADVPFRGSNARDLALKTYGFLQSKIYKEHLYKDVFVVDNTKSGSEEECIEVKRLRKEILAVAKELQLTKEEVPVKWLRYENKLRKKHDKWITLEEAKRIAFEDCGIQEDEFSTLLNFLHDQRIVIHFSGSQELERMVILDPQWLVDVLKNVITVRRFKDTEHAVKDLWIQLEKTGILDEKLIDHAWRDLLENQESHNSLIAIMERLCLLSPWPSSKDSKQYLVPSMLMSPPTDDVLQLLDSVNIPSLFVTFASGRVPPGLFSRLILHFFQWCGEEWNSEMSPRLFHNFAMFHILPDQGISVIFWCHPSAVEVALYSVDNDEKRGDLSRAVPWKLRFILECMRKEFHWLNNVKYDMCVCCPVCSQPGSVKCRDHNVRGCECLHFLSESDLRERQHCNRPGRILPRDCRIRIQQFKCWFLFGEEKEGAGKSTNQLQALHVTSRGFVSAKGIFSVEGTKRKDLALPESINTSIQSIPLNSASDVKDIVIQFREALQLEPASLVSPEPETRIMIRALALRAKSEKRDDLVRHLREITPAGTAEWNREMSPRLFRNFAWFHILPDQGISVIFWCHASTIEVVIYSGDNDKKRADISRAVHWKLRFILECMRKEFHWLNNVKYDMCVCCPVCSQPGSVKCRGHGVRGCECLHYLSESDLRKRQHCNRPARNLLGDCRIPVKQFECWFLFGEEEEGAEMSTNQLQALRVTSHGGFLSAKGIVSIEGTKRIDLALPESIQTSIQSIPLNSESGVKDIVIKFRESLQLEPASFDSPEPETKKMIRGLALRAKSEKRDDLVKHLREITPAGTTGPLLNEDMSVGCMPYKQYEDLTFSLSGGDEWKLLAERLGLSQIQIRFLDKRVTNPSDVVLGAVGKHRHLSVREIYDTLVECELPAIADLM</sequence>
<dbReference type="InterPro" id="IPR011029">
    <property type="entry name" value="DEATH-like_dom_sf"/>
</dbReference>
<dbReference type="SUPFAM" id="SSF47986">
    <property type="entry name" value="DEATH domain"/>
    <property type="match status" value="1"/>
</dbReference>
<dbReference type="Gene3D" id="1.10.533.10">
    <property type="entry name" value="Death Domain, Fas"/>
    <property type="match status" value="1"/>
</dbReference>
<reference evidence="4 5" key="1">
    <citation type="journal article" date="2018" name="Sci. Rep.">
        <title>Comparative analysis of the Pocillopora damicornis genome highlights role of immune system in coral evolution.</title>
        <authorList>
            <person name="Cunning R."/>
            <person name="Bay R.A."/>
            <person name="Gillette P."/>
            <person name="Baker A.C."/>
            <person name="Traylor-Knowles N."/>
        </authorList>
    </citation>
    <scope>NUCLEOTIDE SEQUENCE [LARGE SCALE GENOMIC DNA]</scope>
    <source>
        <strain evidence="4">RSMAS</strain>
        <tissue evidence="4">Whole animal</tissue>
    </source>
</reference>
<gene>
    <name evidence="4" type="ORF">pdam_00024153</name>
</gene>
<dbReference type="InterPro" id="IPR036388">
    <property type="entry name" value="WH-like_DNA-bd_sf"/>
</dbReference>
<organism evidence="4 5">
    <name type="scientific">Pocillopora damicornis</name>
    <name type="common">Cauliflower coral</name>
    <name type="synonym">Millepora damicornis</name>
    <dbReference type="NCBI Taxonomy" id="46731"/>
    <lineage>
        <taxon>Eukaryota</taxon>
        <taxon>Metazoa</taxon>
        <taxon>Cnidaria</taxon>
        <taxon>Anthozoa</taxon>
        <taxon>Hexacorallia</taxon>
        <taxon>Scleractinia</taxon>
        <taxon>Astrocoeniina</taxon>
        <taxon>Pocilloporidae</taxon>
        <taxon>Pocillopora</taxon>
    </lineage>
</organism>
<keyword evidence="1" id="KW-0677">Repeat</keyword>
<keyword evidence="5" id="KW-1185">Reference proteome</keyword>